<evidence type="ECO:0008006" key="3">
    <source>
        <dbReference type="Google" id="ProtNLM"/>
    </source>
</evidence>
<gene>
    <name evidence="1" type="ORF">HMPREF9943_00402</name>
</gene>
<dbReference type="Pfam" id="PF03993">
    <property type="entry name" value="DUF349"/>
    <property type="match status" value="3"/>
</dbReference>
<dbReference type="InterPro" id="IPR007139">
    <property type="entry name" value="DUF349"/>
</dbReference>
<protein>
    <recommendedName>
        <fullName evidence="3">DUF349 domain-containing protein</fullName>
    </recommendedName>
</protein>
<proteinExistence type="predicted"/>
<accession>M2PNU8</accession>
<organism evidence="1 2">
    <name type="scientific">Eggerthia catenaformis OT 569 = DSM 20559</name>
    <dbReference type="NCBI Taxonomy" id="999415"/>
    <lineage>
        <taxon>Bacteria</taxon>
        <taxon>Bacillati</taxon>
        <taxon>Bacillota</taxon>
        <taxon>Erysipelotrichia</taxon>
        <taxon>Erysipelotrichales</taxon>
        <taxon>Coprobacillaceae</taxon>
        <taxon>Eggerthia</taxon>
    </lineage>
</organism>
<sequence length="386" mass="46727">MNKVKQIPDFKDPYSTVETNEYNDYLDKVTVKYGARDELNRQVSANGTEGIWTAYKDRSHYYVVYWKLAKYEGSKVKIDIEKDFIKSLKQREECIRKAKETNKSGKEKIDYYKGLMNEWKSIKHFHISLEDQLWKSFQNTIQSFYDQLHEENKLGTQKKQELIEKAHSFLNSDNYDADTKKVLSLQKQWKELGYTGKDDYNLYQKFKKECDEFFALKKEYFKKNIEPLWNEAKAKKEKLIEEAVEACNLEDLQEAQNILRRLMALWKEAGYAGRDDQKLWQQFNTHQNVFYHKKQAFYQEKHKDWDNNYKAKKELIEEADRINKDASYDHDYNHDRTERMKEIMNQFKEIGVCGRERDNQLWTSLRKSMDQYFDELRKYASFRYLK</sequence>
<dbReference type="Proteomes" id="UP000011758">
    <property type="component" value="Unassembled WGS sequence"/>
</dbReference>
<dbReference type="OrthoDB" id="977295at2"/>
<dbReference type="STRING" id="999415.HMPREF9943_00402"/>
<reference evidence="1 2" key="1">
    <citation type="submission" date="2013-02" db="EMBL/GenBank/DDBJ databases">
        <title>The Genome Sequence of Lactobacillus catenaformis F0143.</title>
        <authorList>
            <consortium name="The Broad Institute Genome Sequencing Platform"/>
            <person name="Earl A."/>
            <person name="Ward D."/>
            <person name="Feldgarden M."/>
            <person name="Gevers D."/>
            <person name="Izard J."/>
            <person name="Blanton J.M."/>
            <person name="Mathney J."/>
            <person name="Dewhirst F.E."/>
            <person name="Young S.K."/>
            <person name="Zeng Q."/>
            <person name="Gargeya S."/>
            <person name="Fitzgerald M."/>
            <person name="Haas B."/>
            <person name="Abouelleil A."/>
            <person name="Alvarado L."/>
            <person name="Arachchi H.M."/>
            <person name="Berlin A."/>
            <person name="Chapman S.B."/>
            <person name="Gearin G."/>
            <person name="Goldberg J."/>
            <person name="Griggs A."/>
            <person name="Gujja S."/>
            <person name="Hansen M."/>
            <person name="Heiman D."/>
            <person name="Howarth C."/>
            <person name="Larimer J."/>
            <person name="Lui A."/>
            <person name="MacDonald P.J.P."/>
            <person name="McCowen C."/>
            <person name="Montmayeur A."/>
            <person name="Murphy C."/>
            <person name="Neiman D."/>
            <person name="Pearson M."/>
            <person name="Priest M."/>
            <person name="Roberts A."/>
            <person name="Saif S."/>
            <person name="Shea T."/>
            <person name="Sisk P."/>
            <person name="Stolte C."/>
            <person name="Sykes S."/>
            <person name="Wortman J."/>
            <person name="Nusbaum C."/>
            <person name="Birren B."/>
        </authorList>
    </citation>
    <scope>NUCLEOTIDE SEQUENCE [LARGE SCALE GENOMIC DNA]</scope>
    <source>
        <strain evidence="1 2">OT 569</strain>
    </source>
</reference>
<dbReference type="AlphaFoldDB" id="M2PNU8"/>
<dbReference type="BioCyc" id="ECAT999415-HMP:GTTI-412-MONOMER"/>
<name>M2PNU8_9FIRM</name>
<dbReference type="eggNOG" id="COG5107">
    <property type="taxonomic scope" value="Bacteria"/>
</dbReference>
<dbReference type="EMBL" id="AGEJ01000008">
    <property type="protein sequence ID" value="EMD17249.1"/>
    <property type="molecule type" value="Genomic_DNA"/>
</dbReference>
<keyword evidence="2" id="KW-1185">Reference proteome</keyword>
<evidence type="ECO:0000313" key="1">
    <source>
        <dbReference type="EMBL" id="EMD17249.1"/>
    </source>
</evidence>
<evidence type="ECO:0000313" key="2">
    <source>
        <dbReference type="Proteomes" id="UP000011758"/>
    </source>
</evidence>
<comment type="caution">
    <text evidence="1">The sequence shown here is derived from an EMBL/GenBank/DDBJ whole genome shotgun (WGS) entry which is preliminary data.</text>
</comment>
<dbReference type="RefSeq" id="WP_004801583.1">
    <property type="nucleotide sequence ID" value="NZ_AUGJ01000016.1"/>
</dbReference>